<keyword evidence="1" id="KW-0812">Transmembrane</keyword>
<feature type="transmembrane region" description="Helical" evidence="1">
    <location>
        <begin position="207"/>
        <end position="225"/>
    </location>
</feature>
<feature type="transmembrane region" description="Helical" evidence="1">
    <location>
        <begin position="465"/>
        <end position="485"/>
    </location>
</feature>
<feature type="transmembrane region" description="Helical" evidence="1">
    <location>
        <begin position="505"/>
        <end position="524"/>
    </location>
</feature>
<feature type="transmembrane region" description="Helical" evidence="1">
    <location>
        <begin position="60"/>
        <end position="80"/>
    </location>
</feature>
<organism evidence="2 3">
    <name type="scientific">Synechocystis salina LEGE 00031</name>
    <dbReference type="NCBI Taxonomy" id="1828736"/>
    <lineage>
        <taxon>Bacteria</taxon>
        <taxon>Bacillati</taxon>
        <taxon>Cyanobacteriota</taxon>
        <taxon>Cyanophyceae</taxon>
        <taxon>Synechococcales</taxon>
        <taxon>Merismopediaceae</taxon>
        <taxon>Synechocystis</taxon>
    </lineage>
</organism>
<sequence length="844" mass="95990">MWRYWSPQIPPTESFLDLMLIPVIGFGLAVILLIGFFLLYQEVGIFKNLKFLIIQKNNPFFILALLCLVLGLALGLVGYWGILEPKLSAADLQALRRNLVILSLLLFGVTFRQYLLNWIKPVTTMAIWRKIGTFNYRNRIAILTYILFGLIALAWMAPMASAKIIFSINDHTSHIGYIVQGRMALEEGQFPLRVAPLENFGFRYPGFQFYSQLPYFFGAIIYKFLTPTNPYTAYKILLWSALWLGGIFIYRLGFFFTRSQIAAILGGVAYMSAPYFLNNVHARGAFTEAIAQGILAIVLFYVIQTFYYPHYRHLILGAIAWCALGLTHIITFVYTTIFIALLGGIFLVKNKPSHWQQGTIYISLSYIWAWLLALYFLAPVALESSSLAIRRQIQAINPFNTTDITPIANLLAPDSLPHQPTELGIAPTYGFHPAVGWILLAGFGTVIYFVFAGKSLPRRLWRSQPWLTPLLSVFILALFLTWSPINIWNLLPRQLWVTQFTFRFLTHVMWSGALLTTLAIMLIFRERLRSRHLILGILIIVIASRPWLPIPRGTVTVEELLQDPLFRYSGALDYLYRLPNKSVPVSTKSQPAVEKIYGKAELQLLHPDWIPGYLSWDVFINGPLPIDVDIPYPAWPETEKPTLVLQGKVPMDKIKNQANLIIFIDQQPLTSIPLTQEELKVKIPFADVKLAGNAFELKFIVDGETTDGNPLYIRMDHLYFDDFSAENTLLPVHATKEMCNQKGVVTNCEVEMTAEAGIVQLPILYYPAMQQVVVDNQPTAGFFTNYRDFNLLSLNLSPGKHQIQVKFTGLIWANLISFLAWLALITMAIALKFYPRKSEQGIYK</sequence>
<comment type="caution">
    <text evidence="2">The sequence shown here is derived from an EMBL/GenBank/DDBJ whole genome shotgun (WGS) entry which is preliminary data.</text>
</comment>
<feature type="transmembrane region" description="Helical" evidence="1">
    <location>
        <begin position="434"/>
        <end position="453"/>
    </location>
</feature>
<evidence type="ECO:0008006" key="4">
    <source>
        <dbReference type="Google" id="ProtNLM"/>
    </source>
</evidence>
<evidence type="ECO:0000313" key="2">
    <source>
        <dbReference type="EMBL" id="MBE9252986.1"/>
    </source>
</evidence>
<feature type="transmembrane region" description="Helical" evidence="1">
    <location>
        <begin position="140"/>
        <end position="157"/>
    </location>
</feature>
<protein>
    <recommendedName>
        <fullName evidence="4">Membrane protein 6-pyruvoyl-tetrahydropterin synthase-related domain-containing protein</fullName>
    </recommendedName>
</protein>
<feature type="transmembrane region" description="Helical" evidence="1">
    <location>
        <begin position="289"/>
        <end position="308"/>
    </location>
</feature>
<feature type="transmembrane region" description="Helical" evidence="1">
    <location>
        <begin position="237"/>
        <end position="254"/>
    </location>
</feature>
<feature type="transmembrane region" description="Helical" evidence="1">
    <location>
        <begin position="810"/>
        <end position="834"/>
    </location>
</feature>
<keyword evidence="1" id="KW-0472">Membrane</keyword>
<keyword evidence="3" id="KW-1185">Reference proteome</keyword>
<dbReference type="EMBL" id="JADEVV010000007">
    <property type="protein sequence ID" value="MBE9252986.1"/>
    <property type="molecule type" value="Genomic_DNA"/>
</dbReference>
<proteinExistence type="predicted"/>
<dbReference type="Proteomes" id="UP000658720">
    <property type="component" value="Unassembled WGS sequence"/>
</dbReference>
<gene>
    <name evidence="2" type="ORF">IQ217_03750</name>
</gene>
<feature type="transmembrane region" description="Helical" evidence="1">
    <location>
        <begin position="100"/>
        <end position="119"/>
    </location>
</feature>
<evidence type="ECO:0000256" key="1">
    <source>
        <dbReference type="SAM" id="Phobius"/>
    </source>
</evidence>
<feature type="transmembrane region" description="Helical" evidence="1">
    <location>
        <begin position="359"/>
        <end position="378"/>
    </location>
</feature>
<evidence type="ECO:0000313" key="3">
    <source>
        <dbReference type="Proteomes" id="UP000658720"/>
    </source>
</evidence>
<keyword evidence="1" id="KW-1133">Transmembrane helix</keyword>
<feature type="transmembrane region" description="Helical" evidence="1">
    <location>
        <begin position="314"/>
        <end position="347"/>
    </location>
</feature>
<reference evidence="2 3" key="1">
    <citation type="submission" date="2020-10" db="EMBL/GenBank/DDBJ databases">
        <authorList>
            <person name="Castelo-Branco R."/>
            <person name="Eusebio N."/>
            <person name="Adriana R."/>
            <person name="Vieira A."/>
            <person name="Brugerolle De Fraissinette N."/>
            <person name="Rezende De Castro R."/>
            <person name="Schneider M.P."/>
            <person name="Vasconcelos V."/>
            <person name="Leao P.N."/>
        </authorList>
    </citation>
    <scope>NUCLEOTIDE SEQUENCE [LARGE SCALE GENOMIC DNA]</scope>
    <source>
        <strain evidence="2 3">LEGE 00031</strain>
    </source>
</reference>
<accession>A0ABR9VPJ1</accession>
<feature type="transmembrane region" description="Helical" evidence="1">
    <location>
        <begin position="20"/>
        <end position="40"/>
    </location>
</feature>
<feature type="transmembrane region" description="Helical" evidence="1">
    <location>
        <begin position="260"/>
        <end position="277"/>
    </location>
</feature>
<name>A0ABR9VPJ1_9SYNC</name>